<proteinExistence type="predicted"/>
<evidence type="ECO:0000313" key="2">
    <source>
        <dbReference type="Proteomes" id="UP001218071"/>
    </source>
</evidence>
<name>A0ABY7UMH8_9CORY</name>
<accession>A0ABY7UMH8</accession>
<dbReference type="EMBL" id="CP063194">
    <property type="protein sequence ID" value="WCZ39657.1"/>
    <property type="molecule type" value="Genomic_DNA"/>
</dbReference>
<gene>
    <name evidence="1" type="ORF">CJEDD_10435</name>
</gene>
<organism evidence="1 2">
    <name type="scientific">Corynebacterium jeddahense</name>
    <dbReference type="NCBI Taxonomy" id="1414719"/>
    <lineage>
        <taxon>Bacteria</taxon>
        <taxon>Bacillati</taxon>
        <taxon>Actinomycetota</taxon>
        <taxon>Actinomycetes</taxon>
        <taxon>Mycobacteriales</taxon>
        <taxon>Corynebacteriaceae</taxon>
        <taxon>Corynebacterium</taxon>
    </lineage>
</organism>
<dbReference type="RefSeq" id="WP_157034427.1">
    <property type="nucleotide sequence ID" value="NZ_CBYN010000026.1"/>
</dbReference>
<protein>
    <submittedName>
        <fullName evidence="1">Uncharacterized protein</fullName>
    </submittedName>
</protein>
<keyword evidence="2" id="KW-1185">Reference proteome</keyword>
<dbReference type="Proteomes" id="UP001218071">
    <property type="component" value="Chromosome"/>
</dbReference>
<sequence>MTQLHCTLNDVGYGRSTEDVDVVVDPMNHSTLVGVAEAVSAAHTVRLPNVWSALAMKGHALRLPDANRERHVQDALALLACADRTEAKRELTKSERAGVNKILSSSYLSAVENWMPLDQTHWGEALQEMRRLRPQGVIPVPPLLQTEMPLGR</sequence>
<reference evidence="1 2" key="1">
    <citation type="submission" date="2020-10" db="EMBL/GenBank/DDBJ databases">
        <title>Complete genome sequence of Corynebacterium jeddahense DSM 45997, type strain of Corynebacterium jeddahense.</title>
        <authorList>
            <person name="Busche T."/>
            <person name="Kalinowski J."/>
            <person name="Ruckert C."/>
        </authorList>
    </citation>
    <scope>NUCLEOTIDE SEQUENCE [LARGE SCALE GENOMIC DNA]</scope>
    <source>
        <strain evidence="1 2">DSM 45997</strain>
    </source>
</reference>
<evidence type="ECO:0000313" key="1">
    <source>
        <dbReference type="EMBL" id="WCZ39657.1"/>
    </source>
</evidence>